<keyword evidence="2" id="KW-1185">Reference proteome</keyword>
<dbReference type="EMBL" id="LSTO01000001">
    <property type="protein sequence ID" value="OWW19889.1"/>
    <property type="molecule type" value="Genomic_DNA"/>
</dbReference>
<reference evidence="1 2" key="1">
    <citation type="submission" date="2016-02" db="EMBL/GenBank/DDBJ databases">
        <authorList>
            <person name="Wen L."/>
            <person name="He K."/>
            <person name="Yang H."/>
        </authorList>
    </citation>
    <scope>NUCLEOTIDE SEQUENCE [LARGE SCALE GENOMIC DNA]</scope>
    <source>
        <strain evidence="1 2">TSA40</strain>
    </source>
</reference>
<dbReference type="AlphaFoldDB" id="A0A254TB61"/>
<evidence type="ECO:0000313" key="2">
    <source>
        <dbReference type="Proteomes" id="UP000197535"/>
    </source>
</evidence>
<protein>
    <submittedName>
        <fullName evidence="1">Uncharacterized protein</fullName>
    </submittedName>
</protein>
<evidence type="ECO:0000313" key="1">
    <source>
        <dbReference type="EMBL" id="OWW19889.1"/>
    </source>
</evidence>
<name>A0A254TB61_9BURK</name>
<accession>A0A254TB61</accession>
<proteinExistence type="predicted"/>
<sequence>MLFQPKPPLGDLLMTLMIKDLAIASDLDRTAMASVRGGFYKGAPSFSMPSWMPASYAPESKFSFDASQMIGQSQNVMNNNGNNVAFASGITSTVNPTQTANNNINF</sequence>
<gene>
    <name evidence="1" type="ORF">AYR66_10620</name>
</gene>
<comment type="caution">
    <text evidence="1">The sequence shown here is derived from an EMBL/GenBank/DDBJ whole genome shotgun (WGS) entry which is preliminary data.</text>
</comment>
<dbReference type="Proteomes" id="UP000197535">
    <property type="component" value="Unassembled WGS sequence"/>
</dbReference>
<organism evidence="1 2">
    <name type="scientific">Noviherbaspirillum denitrificans</name>
    <dbReference type="NCBI Taxonomy" id="1968433"/>
    <lineage>
        <taxon>Bacteria</taxon>
        <taxon>Pseudomonadati</taxon>
        <taxon>Pseudomonadota</taxon>
        <taxon>Betaproteobacteria</taxon>
        <taxon>Burkholderiales</taxon>
        <taxon>Oxalobacteraceae</taxon>
        <taxon>Noviherbaspirillum</taxon>
    </lineage>
</organism>